<evidence type="ECO:0000313" key="2">
    <source>
        <dbReference type="Proteomes" id="UP000004956"/>
    </source>
</evidence>
<comment type="caution">
    <text evidence="1">The sequence shown here is derived from an EMBL/GenBank/DDBJ whole genome shotgun (WGS) entry which is preliminary data.</text>
</comment>
<proteinExistence type="predicted"/>
<sequence length="61" mass="6843">MRVKIACEVGLRQMFPVQTKSILITMFTERAAEDPAKMVPMLGILPQTVALDYIFFGGRPD</sequence>
<dbReference type="AlphaFoldDB" id="H3KFZ9"/>
<keyword evidence="2" id="KW-1185">Reference proteome</keyword>
<dbReference type="HOGENOM" id="CLU_2921089_0_0_4"/>
<reference evidence="1 2" key="1">
    <citation type="submission" date="2011-11" db="EMBL/GenBank/DDBJ databases">
        <authorList>
            <person name="Weinstock G."/>
            <person name="Sodergren E."/>
            <person name="Clifton S."/>
            <person name="Fulton L."/>
            <person name="Fulton B."/>
            <person name="Courtney L."/>
            <person name="Fronick C."/>
            <person name="Harrison M."/>
            <person name="Strong C."/>
            <person name="Farmer C."/>
            <person name="Delahaunty K."/>
            <person name="Markovic C."/>
            <person name="Hall O."/>
            <person name="Minx P."/>
            <person name="Tomlinson C."/>
            <person name="Mitreva M."/>
            <person name="Hou S."/>
            <person name="Chen J."/>
            <person name="Wollam A."/>
            <person name="Pepin K.H."/>
            <person name="Johnson M."/>
            <person name="Bhonagiri V."/>
            <person name="Zhang X."/>
            <person name="Suruliraj S."/>
            <person name="Warren W."/>
            <person name="Chinwalla A."/>
            <person name="Mardis E.R."/>
            <person name="Wilson R.K."/>
        </authorList>
    </citation>
    <scope>NUCLEOTIDE SEQUENCE [LARGE SCALE GENOMIC DNA]</scope>
    <source>
        <strain evidence="1 2">YIT 11816</strain>
    </source>
</reference>
<accession>H3KFZ9</accession>
<protein>
    <submittedName>
        <fullName evidence="1">Uncharacterized protein</fullName>
    </submittedName>
</protein>
<gene>
    <name evidence="1" type="ORF">HMPREF9440_01670</name>
</gene>
<dbReference type="Proteomes" id="UP000004956">
    <property type="component" value="Unassembled WGS sequence"/>
</dbReference>
<name>H3KFZ9_9BURK</name>
<evidence type="ECO:0000313" key="1">
    <source>
        <dbReference type="EMBL" id="EHY30967.1"/>
    </source>
</evidence>
<dbReference type="EMBL" id="AFBQ01000252">
    <property type="protein sequence ID" value="EHY30967.1"/>
    <property type="molecule type" value="Genomic_DNA"/>
</dbReference>
<organism evidence="1 2">
    <name type="scientific">Sutterella parvirubra YIT 11816</name>
    <dbReference type="NCBI Taxonomy" id="762967"/>
    <lineage>
        <taxon>Bacteria</taxon>
        <taxon>Pseudomonadati</taxon>
        <taxon>Pseudomonadota</taxon>
        <taxon>Betaproteobacteria</taxon>
        <taxon>Burkholderiales</taxon>
        <taxon>Sutterellaceae</taxon>
        <taxon>Sutterella</taxon>
    </lineage>
</organism>